<sequence>MVGETWKLLVVLGLLLVAVRVLVSVEVLGVPNYSNFDRTPLSINRSFGNRPLMKIRCAEDMSAVPPHAEILFHKDAIDELLLEHQGSLSKLS</sequence>
<dbReference type="EMBL" id="JAIWYP010000006">
    <property type="protein sequence ID" value="KAH3808723.1"/>
    <property type="molecule type" value="Genomic_DNA"/>
</dbReference>
<comment type="caution">
    <text evidence="1">The sequence shown here is derived from an EMBL/GenBank/DDBJ whole genome shotgun (WGS) entry which is preliminary data.</text>
</comment>
<dbReference type="AlphaFoldDB" id="A0A9D4G4V4"/>
<organism evidence="1 2">
    <name type="scientific">Dreissena polymorpha</name>
    <name type="common">Zebra mussel</name>
    <name type="synonym">Mytilus polymorpha</name>
    <dbReference type="NCBI Taxonomy" id="45954"/>
    <lineage>
        <taxon>Eukaryota</taxon>
        <taxon>Metazoa</taxon>
        <taxon>Spiralia</taxon>
        <taxon>Lophotrochozoa</taxon>
        <taxon>Mollusca</taxon>
        <taxon>Bivalvia</taxon>
        <taxon>Autobranchia</taxon>
        <taxon>Heteroconchia</taxon>
        <taxon>Euheterodonta</taxon>
        <taxon>Imparidentia</taxon>
        <taxon>Neoheterodontei</taxon>
        <taxon>Myida</taxon>
        <taxon>Dreissenoidea</taxon>
        <taxon>Dreissenidae</taxon>
        <taxon>Dreissena</taxon>
    </lineage>
</organism>
<reference evidence="1" key="2">
    <citation type="submission" date="2020-11" db="EMBL/GenBank/DDBJ databases">
        <authorList>
            <person name="McCartney M.A."/>
            <person name="Auch B."/>
            <person name="Kono T."/>
            <person name="Mallez S."/>
            <person name="Becker A."/>
            <person name="Gohl D.M."/>
            <person name="Silverstein K.A.T."/>
            <person name="Koren S."/>
            <person name="Bechman K.B."/>
            <person name="Herman A."/>
            <person name="Abrahante J.E."/>
            <person name="Garbe J."/>
        </authorList>
    </citation>
    <scope>NUCLEOTIDE SEQUENCE</scope>
    <source>
        <strain evidence="1">Duluth1</strain>
        <tissue evidence="1">Whole animal</tissue>
    </source>
</reference>
<proteinExistence type="predicted"/>
<accession>A0A9D4G4V4</accession>
<dbReference type="Proteomes" id="UP000828390">
    <property type="component" value="Unassembled WGS sequence"/>
</dbReference>
<name>A0A9D4G4V4_DREPO</name>
<evidence type="ECO:0000313" key="1">
    <source>
        <dbReference type="EMBL" id="KAH3808723.1"/>
    </source>
</evidence>
<evidence type="ECO:0000313" key="2">
    <source>
        <dbReference type="Proteomes" id="UP000828390"/>
    </source>
</evidence>
<gene>
    <name evidence="1" type="ORF">DPMN_137081</name>
</gene>
<protein>
    <submittedName>
        <fullName evidence="1">Uncharacterized protein</fullName>
    </submittedName>
</protein>
<keyword evidence="2" id="KW-1185">Reference proteome</keyword>
<reference evidence="1" key="1">
    <citation type="journal article" date="2019" name="bioRxiv">
        <title>The Genome of the Zebra Mussel, Dreissena polymorpha: A Resource for Invasive Species Research.</title>
        <authorList>
            <person name="McCartney M.A."/>
            <person name="Auch B."/>
            <person name="Kono T."/>
            <person name="Mallez S."/>
            <person name="Zhang Y."/>
            <person name="Obille A."/>
            <person name="Becker A."/>
            <person name="Abrahante J.E."/>
            <person name="Garbe J."/>
            <person name="Badalamenti J.P."/>
            <person name="Herman A."/>
            <person name="Mangelson H."/>
            <person name="Liachko I."/>
            <person name="Sullivan S."/>
            <person name="Sone E.D."/>
            <person name="Koren S."/>
            <person name="Silverstein K.A.T."/>
            <person name="Beckman K.B."/>
            <person name="Gohl D.M."/>
        </authorList>
    </citation>
    <scope>NUCLEOTIDE SEQUENCE</scope>
    <source>
        <strain evidence="1">Duluth1</strain>
        <tissue evidence="1">Whole animal</tissue>
    </source>
</reference>